<gene>
    <name evidence="3" type="ORF">M8A51_03430</name>
</gene>
<feature type="signal peptide" evidence="2">
    <location>
        <begin position="1"/>
        <end position="21"/>
    </location>
</feature>
<dbReference type="Gene3D" id="2.60.40.1120">
    <property type="entry name" value="Carboxypeptidase-like, regulatory domain"/>
    <property type="match status" value="1"/>
</dbReference>
<name>A0ABT0YIQ0_9BURK</name>
<feature type="region of interest" description="Disordered" evidence="1">
    <location>
        <begin position="26"/>
        <end position="75"/>
    </location>
</feature>
<dbReference type="SUPFAM" id="SSF49464">
    <property type="entry name" value="Carboxypeptidase regulatory domain-like"/>
    <property type="match status" value="2"/>
</dbReference>
<dbReference type="InterPro" id="IPR008969">
    <property type="entry name" value="CarboxyPept-like_regulatory"/>
</dbReference>
<dbReference type="RefSeq" id="WP_251776723.1">
    <property type="nucleotide sequence ID" value="NZ_JAMKFE010000002.1"/>
</dbReference>
<evidence type="ECO:0000256" key="2">
    <source>
        <dbReference type="SAM" id="SignalP"/>
    </source>
</evidence>
<organism evidence="3 4">
    <name type="scientific">Caldimonas mangrovi</name>
    <dbReference type="NCBI Taxonomy" id="2944811"/>
    <lineage>
        <taxon>Bacteria</taxon>
        <taxon>Pseudomonadati</taxon>
        <taxon>Pseudomonadota</taxon>
        <taxon>Betaproteobacteria</taxon>
        <taxon>Burkholderiales</taxon>
        <taxon>Sphaerotilaceae</taxon>
        <taxon>Caldimonas</taxon>
    </lineage>
</organism>
<dbReference type="PROSITE" id="PS51257">
    <property type="entry name" value="PROKAR_LIPOPROTEIN"/>
    <property type="match status" value="1"/>
</dbReference>
<accession>A0ABT0YIQ0</accession>
<evidence type="ECO:0000313" key="4">
    <source>
        <dbReference type="Proteomes" id="UP001165541"/>
    </source>
</evidence>
<dbReference type="EMBL" id="JAMKFE010000002">
    <property type="protein sequence ID" value="MCM5678580.1"/>
    <property type="molecule type" value="Genomic_DNA"/>
</dbReference>
<keyword evidence="4" id="KW-1185">Reference proteome</keyword>
<feature type="compositionally biased region" description="Low complexity" evidence="1">
    <location>
        <begin position="32"/>
        <end position="44"/>
    </location>
</feature>
<protein>
    <recommendedName>
        <fullName evidence="5">Carboxypeptidase regulatory-like domain-containing protein</fullName>
    </recommendedName>
</protein>
<sequence>MREVLVRSSQALILVMAGVLAASCGGGGGSAGSPPFASPGAGDPDFGGGNGGNGGGTGQTGDGTRPEPDATVVPSNDEVQGTVLSASTGEPVSSAQVAFGGVNDTTNAQGRFSVADHPATNRLIMEVAASNYETTYRVTRVVNAVPSLTVFKLIPYGTTQTIDAAAGGTTQDPASPLRAVVPAGALEDGDGVGATGDVDLRVTRIALGSDSYLLSGDYTDGSANALESFGGAVVSVDQDIQAVAGAQIELRIPVSTRSSASPATANLYYFDPATARWVQEGQATLTAGSPAYYTAIVGRFGQWMVGQPLTGSVTITGCVEDDTGAPAANVSLAAEGISYSGVNYTMTDAQGQFSLTVRPNSDLIVSGNRGAHQTNARSVTTASQNMSLTGCLTLPSTDGATVRLTWGENPRDIDSHLHVPGGAHVYYVNKGSLTAEPFASLDVDDTSGFGPEVTTVRRPKVGIYRFYLHNYSGTFSPGMTGSPTRVELNYLGRVVAFSPPSGEGSARYWHLFDLRIGENCEMTLYRYNRWRADIPANPNTGTTAQACTP</sequence>
<evidence type="ECO:0000256" key="1">
    <source>
        <dbReference type="SAM" id="MobiDB-lite"/>
    </source>
</evidence>
<reference evidence="3" key="1">
    <citation type="submission" date="2022-05" db="EMBL/GenBank/DDBJ databases">
        <title>Schlegelella sp. nov., isolated from mangrove soil.</title>
        <authorList>
            <person name="Liu Y."/>
            <person name="Ge X."/>
            <person name="Liu W."/>
        </authorList>
    </citation>
    <scope>NUCLEOTIDE SEQUENCE</scope>
    <source>
        <strain evidence="3">S2-27</strain>
    </source>
</reference>
<dbReference type="Proteomes" id="UP001165541">
    <property type="component" value="Unassembled WGS sequence"/>
</dbReference>
<evidence type="ECO:0000313" key="3">
    <source>
        <dbReference type="EMBL" id="MCM5678580.1"/>
    </source>
</evidence>
<proteinExistence type="predicted"/>
<feature type="compositionally biased region" description="Gly residues" evidence="1">
    <location>
        <begin position="45"/>
        <end position="61"/>
    </location>
</feature>
<keyword evidence="2" id="KW-0732">Signal</keyword>
<evidence type="ECO:0008006" key="5">
    <source>
        <dbReference type="Google" id="ProtNLM"/>
    </source>
</evidence>
<comment type="caution">
    <text evidence="3">The sequence shown here is derived from an EMBL/GenBank/DDBJ whole genome shotgun (WGS) entry which is preliminary data.</text>
</comment>
<feature type="chain" id="PRO_5047332381" description="Carboxypeptidase regulatory-like domain-containing protein" evidence="2">
    <location>
        <begin position="22"/>
        <end position="549"/>
    </location>
</feature>